<feature type="zinc finger region" description="TRAF-type" evidence="4">
    <location>
        <begin position="71"/>
        <end position="108"/>
    </location>
</feature>
<gene>
    <name evidence="7" type="ORF">XAT740_LOCUS24191</name>
</gene>
<dbReference type="PANTHER" id="PTHR46632">
    <property type="entry name" value="E3 UBIQUITIN-PROTEIN LIGASE SINA-LIKE 4"/>
    <property type="match status" value="1"/>
</dbReference>
<keyword evidence="3 4" id="KW-0862">Zinc</keyword>
<dbReference type="PROSITE" id="PS50145">
    <property type="entry name" value="ZF_TRAF"/>
    <property type="match status" value="1"/>
</dbReference>
<sequence length="289" mass="32514">MTSIDDLELTLTCAICLDVPNPDDAVETSCCHHLFCLSCIATVGTCPVCRKTDFQTVSAHFARRIIGGMVVQCPNDGCSEKVTRSNLTDHISNHCAYSLLRCPDPECKDVKCIRKEFLPHLIKEHEDFLMKNYNKLWEIDNITAEKPNRSSDDKANNRLFDDRLDGTLNKFGRHARLGSTGKFYCGGQLDGDQCSCCNKWCGPSNGCNCSGCMLLDVQKRQLPYGWFVNRDGAAIRCSEMEPTKFYCGRMVMENNPTTDGYCGPDNGEQCKACEILNKQRHSRYAQIWT</sequence>
<feature type="domain" description="RING-type" evidence="5">
    <location>
        <begin position="13"/>
        <end position="50"/>
    </location>
</feature>
<name>A0A814XH09_ADIRI</name>
<dbReference type="InterPro" id="IPR013083">
    <property type="entry name" value="Znf_RING/FYVE/PHD"/>
</dbReference>
<evidence type="ECO:0000313" key="7">
    <source>
        <dbReference type="EMBL" id="CAF1210997.1"/>
    </source>
</evidence>
<evidence type="ECO:0000256" key="3">
    <source>
        <dbReference type="ARBA" id="ARBA00022833"/>
    </source>
</evidence>
<keyword evidence="1 4" id="KW-0479">Metal-binding</keyword>
<keyword evidence="8" id="KW-1185">Reference proteome</keyword>
<evidence type="ECO:0000259" key="5">
    <source>
        <dbReference type="PROSITE" id="PS50089"/>
    </source>
</evidence>
<evidence type="ECO:0000256" key="2">
    <source>
        <dbReference type="ARBA" id="ARBA00022771"/>
    </source>
</evidence>
<keyword evidence="2 4" id="KW-0863">Zinc-finger</keyword>
<dbReference type="Gene3D" id="3.30.40.10">
    <property type="entry name" value="Zinc/RING finger domain, C3HC4 (zinc finger)"/>
    <property type="match status" value="2"/>
</dbReference>
<dbReference type="PROSITE" id="PS50089">
    <property type="entry name" value="ZF_RING_2"/>
    <property type="match status" value="1"/>
</dbReference>
<dbReference type="SUPFAM" id="SSF57850">
    <property type="entry name" value="RING/U-box"/>
    <property type="match status" value="1"/>
</dbReference>
<feature type="domain" description="TRAF-type" evidence="6">
    <location>
        <begin position="71"/>
        <end position="108"/>
    </location>
</feature>
<dbReference type="Proteomes" id="UP000663828">
    <property type="component" value="Unassembled WGS sequence"/>
</dbReference>
<evidence type="ECO:0000256" key="1">
    <source>
        <dbReference type="ARBA" id="ARBA00022723"/>
    </source>
</evidence>
<dbReference type="AlphaFoldDB" id="A0A814XH09"/>
<proteinExistence type="predicted"/>
<accession>A0A814XH09</accession>
<dbReference type="InterPro" id="IPR001841">
    <property type="entry name" value="Znf_RING"/>
</dbReference>
<dbReference type="InterPro" id="IPR001293">
    <property type="entry name" value="Znf_TRAF"/>
</dbReference>
<dbReference type="PROSITE" id="PS00518">
    <property type="entry name" value="ZF_RING_1"/>
    <property type="match status" value="1"/>
</dbReference>
<evidence type="ECO:0008006" key="9">
    <source>
        <dbReference type="Google" id="ProtNLM"/>
    </source>
</evidence>
<dbReference type="EMBL" id="CAJNOR010001860">
    <property type="protein sequence ID" value="CAF1210997.1"/>
    <property type="molecule type" value="Genomic_DNA"/>
</dbReference>
<dbReference type="GO" id="GO:0008270">
    <property type="term" value="F:zinc ion binding"/>
    <property type="evidence" value="ECO:0007669"/>
    <property type="project" value="UniProtKB-KW"/>
</dbReference>
<evidence type="ECO:0000313" key="8">
    <source>
        <dbReference type="Proteomes" id="UP000663828"/>
    </source>
</evidence>
<evidence type="ECO:0000259" key="6">
    <source>
        <dbReference type="PROSITE" id="PS50145"/>
    </source>
</evidence>
<dbReference type="InterPro" id="IPR017907">
    <property type="entry name" value="Znf_RING_CS"/>
</dbReference>
<dbReference type="SUPFAM" id="SSF49599">
    <property type="entry name" value="TRAF domain-like"/>
    <property type="match status" value="1"/>
</dbReference>
<organism evidence="7 8">
    <name type="scientific">Adineta ricciae</name>
    <name type="common">Rotifer</name>
    <dbReference type="NCBI Taxonomy" id="249248"/>
    <lineage>
        <taxon>Eukaryota</taxon>
        <taxon>Metazoa</taxon>
        <taxon>Spiralia</taxon>
        <taxon>Gnathifera</taxon>
        <taxon>Rotifera</taxon>
        <taxon>Eurotatoria</taxon>
        <taxon>Bdelloidea</taxon>
        <taxon>Adinetida</taxon>
        <taxon>Adinetidae</taxon>
        <taxon>Adineta</taxon>
    </lineage>
</organism>
<evidence type="ECO:0000256" key="4">
    <source>
        <dbReference type="PROSITE-ProRule" id="PRU00207"/>
    </source>
</evidence>
<reference evidence="7" key="1">
    <citation type="submission" date="2021-02" db="EMBL/GenBank/DDBJ databases">
        <authorList>
            <person name="Nowell W R."/>
        </authorList>
    </citation>
    <scope>NUCLEOTIDE SEQUENCE</scope>
</reference>
<dbReference type="SMART" id="SM00184">
    <property type="entry name" value="RING"/>
    <property type="match status" value="1"/>
</dbReference>
<protein>
    <recommendedName>
        <fullName evidence="9">RING-type domain-containing protein</fullName>
    </recommendedName>
</protein>
<comment type="caution">
    <text evidence="7">The sequence shown here is derived from an EMBL/GenBank/DDBJ whole genome shotgun (WGS) entry which is preliminary data.</text>
</comment>
<dbReference type="InterPro" id="IPR044286">
    <property type="entry name" value="SINL_plant"/>
</dbReference>